<dbReference type="PROSITE" id="PS00108">
    <property type="entry name" value="PROTEIN_KINASE_ST"/>
    <property type="match status" value="1"/>
</dbReference>
<keyword evidence="5 10" id="KW-0418">Kinase</keyword>
<feature type="compositionally biased region" description="Low complexity" evidence="7">
    <location>
        <begin position="373"/>
        <end position="384"/>
    </location>
</feature>
<evidence type="ECO:0000256" key="2">
    <source>
        <dbReference type="ARBA" id="ARBA00022527"/>
    </source>
</evidence>
<dbReference type="Gene3D" id="1.10.510.10">
    <property type="entry name" value="Transferase(Phosphotransferase) domain 1"/>
    <property type="match status" value="1"/>
</dbReference>
<feature type="domain" description="Protein kinase" evidence="9">
    <location>
        <begin position="22"/>
        <end position="276"/>
    </location>
</feature>
<dbReference type="SUPFAM" id="SSF56112">
    <property type="entry name" value="Protein kinase-like (PK-like)"/>
    <property type="match status" value="1"/>
</dbReference>
<keyword evidence="8" id="KW-0472">Membrane</keyword>
<keyword evidence="4" id="KW-0547">Nucleotide-binding</keyword>
<keyword evidence="8" id="KW-0812">Transmembrane</keyword>
<feature type="region of interest" description="Disordered" evidence="7">
    <location>
        <begin position="350"/>
        <end position="433"/>
    </location>
</feature>
<dbReference type="PROSITE" id="PS50011">
    <property type="entry name" value="PROTEIN_KINASE_DOM"/>
    <property type="match status" value="1"/>
</dbReference>
<evidence type="ECO:0000259" key="9">
    <source>
        <dbReference type="PROSITE" id="PS50011"/>
    </source>
</evidence>
<dbReference type="PANTHER" id="PTHR43289">
    <property type="entry name" value="MITOGEN-ACTIVATED PROTEIN KINASE KINASE KINASE 20-RELATED"/>
    <property type="match status" value="1"/>
</dbReference>
<dbReference type="EMBL" id="CACRSM010000002">
    <property type="protein sequence ID" value="VYS86076.1"/>
    <property type="molecule type" value="Genomic_DNA"/>
</dbReference>
<accession>A0A6N2RZ08</accession>
<sequence length="529" mass="56911">MSDPKPTRAPNQLAGRVLGGRYLLLSLIAQGGMGEVWKARDRVTGRILAAKVLRPELSGQELSLSRLRIEARNAMSVEHPNIANVLDSGEENGRGWIIMELVEGRPLTDYLRGGQSLAPEYLMPILMQIAMALGAAAQAGVVHRDIKPANVLIRPDGMVKLTDFGISRTDSQIDLTADGMVMGTAQYLPPEQAMGEKATSLGDLYALGVIAYEAAAGVRPFTGKSQVDIAFAHVNEPVPALPDTVPAPLAQVIYRLLDKDPQQRPASGSALVRELVAAASEMGVSLQARPLPAPTVPAPQHGAAPAASEPAVETRVNPVARRSAPIRHTHRRSLPEDMLEPVDFDAQAAQPSLAARSVTQTRTPEASHKDSPSRPSLSSRISTASRREERGDGPGRRTQSRGAAPAVHTPATGASTRKAPTSPQRPKRPAQTTRINPALFRWHAITEENGTILTSAPAKTRYNRSVVAPEPSRSEQIGKWLVIFLISLTIFLIAVATIHNRLGSLLHRTSADVSLNQEVSTWQNPPLEF</sequence>
<feature type="compositionally biased region" description="Basic and acidic residues" evidence="7">
    <location>
        <begin position="385"/>
        <end position="395"/>
    </location>
</feature>
<protein>
    <recommendedName>
        <fullName evidence="1">non-specific serine/threonine protein kinase</fullName>
        <ecNumber evidence="1">2.7.11.1</ecNumber>
    </recommendedName>
</protein>
<dbReference type="Pfam" id="PF00069">
    <property type="entry name" value="Pkinase"/>
    <property type="match status" value="1"/>
</dbReference>
<dbReference type="SMART" id="SM00220">
    <property type="entry name" value="S_TKc"/>
    <property type="match status" value="1"/>
</dbReference>
<organism evidence="10">
    <name type="scientific">Schaalia odontolytica</name>
    <dbReference type="NCBI Taxonomy" id="1660"/>
    <lineage>
        <taxon>Bacteria</taxon>
        <taxon>Bacillati</taxon>
        <taxon>Actinomycetota</taxon>
        <taxon>Actinomycetes</taxon>
        <taxon>Actinomycetales</taxon>
        <taxon>Actinomycetaceae</taxon>
        <taxon>Schaalia</taxon>
    </lineage>
</organism>
<feature type="compositionally biased region" description="Polar residues" evidence="7">
    <location>
        <begin position="412"/>
        <end position="433"/>
    </location>
</feature>
<evidence type="ECO:0000256" key="4">
    <source>
        <dbReference type="ARBA" id="ARBA00022741"/>
    </source>
</evidence>
<keyword evidence="2" id="KW-0723">Serine/threonine-protein kinase</keyword>
<dbReference type="InterPro" id="IPR011009">
    <property type="entry name" value="Kinase-like_dom_sf"/>
</dbReference>
<evidence type="ECO:0000256" key="7">
    <source>
        <dbReference type="SAM" id="MobiDB-lite"/>
    </source>
</evidence>
<dbReference type="InterPro" id="IPR000719">
    <property type="entry name" value="Prot_kinase_dom"/>
</dbReference>
<dbReference type="InterPro" id="IPR008271">
    <property type="entry name" value="Ser/Thr_kinase_AS"/>
</dbReference>
<evidence type="ECO:0000256" key="1">
    <source>
        <dbReference type="ARBA" id="ARBA00012513"/>
    </source>
</evidence>
<dbReference type="EC" id="2.7.11.1" evidence="1"/>
<dbReference type="GO" id="GO:0004674">
    <property type="term" value="F:protein serine/threonine kinase activity"/>
    <property type="evidence" value="ECO:0007669"/>
    <property type="project" value="UniProtKB-KW"/>
</dbReference>
<feature type="region of interest" description="Disordered" evidence="7">
    <location>
        <begin position="290"/>
        <end position="338"/>
    </location>
</feature>
<name>A0A6N2RZ08_9ACTO</name>
<evidence type="ECO:0000256" key="5">
    <source>
        <dbReference type="ARBA" id="ARBA00022777"/>
    </source>
</evidence>
<keyword evidence="8" id="KW-1133">Transmembrane helix</keyword>
<evidence type="ECO:0000256" key="6">
    <source>
        <dbReference type="ARBA" id="ARBA00022840"/>
    </source>
</evidence>
<evidence type="ECO:0000256" key="3">
    <source>
        <dbReference type="ARBA" id="ARBA00022679"/>
    </source>
</evidence>
<reference evidence="10" key="1">
    <citation type="submission" date="2019-11" db="EMBL/GenBank/DDBJ databases">
        <authorList>
            <person name="Feng L."/>
        </authorList>
    </citation>
    <scope>NUCLEOTIDE SEQUENCE</scope>
    <source>
        <strain evidence="10">AodontolyticusLFYP35</strain>
    </source>
</reference>
<proteinExistence type="predicted"/>
<feature type="transmembrane region" description="Helical" evidence="8">
    <location>
        <begin position="480"/>
        <end position="498"/>
    </location>
</feature>
<dbReference type="PANTHER" id="PTHR43289:SF6">
    <property type="entry name" value="SERINE_THREONINE-PROTEIN KINASE NEKL-3"/>
    <property type="match status" value="1"/>
</dbReference>
<dbReference type="Gene3D" id="3.30.200.20">
    <property type="entry name" value="Phosphorylase Kinase, domain 1"/>
    <property type="match status" value="1"/>
</dbReference>
<dbReference type="CDD" id="cd14014">
    <property type="entry name" value="STKc_PknB_like"/>
    <property type="match status" value="1"/>
</dbReference>
<evidence type="ECO:0000313" key="10">
    <source>
        <dbReference type="EMBL" id="VYS86076.1"/>
    </source>
</evidence>
<keyword evidence="3 10" id="KW-0808">Transferase</keyword>
<gene>
    <name evidence="10" type="primary">pknA</name>
    <name evidence="10" type="ORF">AOLFYP35_00594</name>
</gene>
<keyword evidence="6" id="KW-0067">ATP-binding</keyword>
<dbReference type="AlphaFoldDB" id="A0A6N2RZ08"/>
<evidence type="ECO:0000256" key="8">
    <source>
        <dbReference type="SAM" id="Phobius"/>
    </source>
</evidence>
<dbReference type="GO" id="GO:0005524">
    <property type="term" value="F:ATP binding"/>
    <property type="evidence" value="ECO:0007669"/>
    <property type="project" value="UniProtKB-KW"/>
</dbReference>